<evidence type="ECO:0000259" key="8">
    <source>
        <dbReference type="PROSITE" id="PS50995"/>
    </source>
</evidence>
<dbReference type="EMBL" id="CP058649">
    <property type="protein sequence ID" value="QUI21053.1"/>
    <property type="molecule type" value="Genomic_DNA"/>
</dbReference>
<evidence type="ECO:0000256" key="2">
    <source>
        <dbReference type="ARBA" id="ARBA00023015"/>
    </source>
</evidence>
<dbReference type="Gene3D" id="1.10.10.10">
    <property type="entry name" value="Winged helix-like DNA-binding domain superfamily/Winged helix DNA-binding domain"/>
    <property type="match status" value="1"/>
</dbReference>
<sequence length="151" mass="17294">MENTYETLNQLLVCLFNDIMTIEEKALMTKEFKDISITDMHIIEAIGMGEGRNMSSVAKSLEITVGTLTIAINNLVKKGYVYRTRSTKDRRVVLISLSETGKKAYKHHARFHKKMIDDIIGLLKKDEIQVFTKCIAGINDYFKKMKDKVSK</sequence>
<dbReference type="SMART" id="SM00347">
    <property type="entry name" value="HTH_MARR"/>
    <property type="match status" value="1"/>
</dbReference>
<dbReference type="GO" id="GO:0003677">
    <property type="term" value="F:DNA binding"/>
    <property type="evidence" value="ECO:0007669"/>
    <property type="project" value="UniProtKB-KW"/>
</dbReference>
<evidence type="ECO:0000256" key="6">
    <source>
        <dbReference type="ARBA" id="ARBA00047188"/>
    </source>
</evidence>
<dbReference type="InterPro" id="IPR036388">
    <property type="entry name" value="WH-like_DNA-bd_sf"/>
</dbReference>
<evidence type="ECO:0000313" key="10">
    <source>
        <dbReference type="Proteomes" id="UP000683246"/>
    </source>
</evidence>
<dbReference type="Proteomes" id="UP000683246">
    <property type="component" value="Chromosome"/>
</dbReference>
<accession>A0A8J8MGY7</accession>
<dbReference type="SUPFAM" id="SSF46785">
    <property type="entry name" value="Winged helix' DNA-binding domain"/>
    <property type="match status" value="1"/>
</dbReference>
<protein>
    <recommendedName>
        <fullName evidence="6">HTH-type transcriptional regulator SarZ</fullName>
    </recommendedName>
    <alternativeName>
        <fullName evidence="7">Staphylococcal accessory regulator Z</fullName>
    </alternativeName>
</protein>
<comment type="subcellular location">
    <subcellularLocation>
        <location evidence="1">Cytoplasm</location>
    </subcellularLocation>
</comment>
<dbReference type="GO" id="GO:0003700">
    <property type="term" value="F:DNA-binding transcription factor activity"/>
    <property type="evidence" value="ECO:0007669"/>
    <property type="project" value="InterPro"/>
</dbReference>
<dbReference type="PANTHER" id="PTHR42756:SF1">
    <property type="entry name" value="TRANSCRIPTIONAL REPRESSOR OF EMRAB OPERON"/>
    <property type="match status" value="1"/>
</dbReference>
<organism evidence="9 10">
    <name type="scientific">Vallitalea pronyensis</name>
    <dbReference type="NCBI Taxonomy" id="1348613"/>
    <lineage>
        <taxon>Bacteria</taxon>
        <taxon>Bacillati</taxon>
        <taxon>Bacillota</taxon>
        <taxon>Clostridia</taxon>
        <taxon>Lachnospirales</taxon>
        <taxon>Vallitaleaceae</taxon>
        <taxon>Vallitalea</taxon>
    </lineage>
</organism>
<dbReference type="Pfam" id="PF22381">
    <property type="entry name" value="Staph_reg_Sar_Rot"/>
    <property type="match status" value="1"/>
</dbReference>
<evidence type="ECO:0000256" key="5">
    <source>
        <dbReference type="ARBA" id="ARBA00046337"/>
    </source>
</evidence>
<evidence type="ECO:0000313" key="9">
    <source>
        <dbReference type="EMBL" id="QUI21053.1"/>
    </source>
</evidence>
<keyword evidence="2" id="KW-0805">Transcription regulation</keyword>
<name>A0A8J8MGY7_9FIRM</name>
<proteinExistence type="inferred from homology"/>
<dbReference type="KEGG" id="vpy:HZI73_01515"/>
<reference evidence="9" key="1">
    <citation type="submission" date="2020-07" db="EMBL/GenBank/DDBJ databases">
        <title>Vallitalea pronyensis genome.</title>
        <authorList>
            <person name="Postec A."/>
        </authorList>
    </citation>
    <scope>NUCLEOTIDE SEQUENCE</scope>
    <source>
        <strain evidence="9">FatNI3</strain>
    </source>
</reference>
<dbReference type="PANTHER" id="PTHR42756">
    <property type="entry name" value="TRANSCRIPTIONAL REGULATOR, MARR"/>
    <property type="match status" value="1"/>
</dbReference>
<evidence type="ECO:0000256" key="1">
    <source>
        <dbReference type="ARBA" id="ARBA00004496"/>
    </source>
</evidence>
<feature type="domain" description="HTH marR-type" evidence="8">
    <location>
        <begin position="1"/>
        <end position="140"/>
    </location>
</feature>
<dbReference type="AlphaFoldDB" id="A0A8J8MGY7"/>
<dbReference type="RefSeq" id="WP_212696512.1">
    <property type="nucleotide sequence ID" value="NZ_CP058649.1"/>
</dbReference>
<keyword evidence="10" id="KW-1185">Reference proteome</keyword>
<evidence type="ECO:0000256" key="4">
    <source>
        <dbReference type="ARBA" id="ARBA00023163"/>
    </source>
</evidence>
<dbReference type="PRINTS" id="PR00598">
    <property type="entry name" value="HTHMARR"/>
</dbReference>
<comment type="similarity">
    <text evidence="5">Belongs to the SarZ family.</text>
</comment>
<dbReference type="GO" id="GO:0005737">
    <property type="term" value="C:cytoplasm"/>
    <property type="evidence" value="ECO:0007669"/>
    <property type="project" value="UniProtKB-SubCell"/>
</dbReference>
<gene>
    <name evidence="9" type="ORF">HZI73_01515</name>
</gene>
<keyword evidence="3" id="KW-0238">DNA-binding</keyword>
<dbReference type="InterPro" id="IPR000835">
    <property type="entry name" value="HTH_MarR-typ"/>
</dbReference>
<dbReference type="PROSITE" id="PS50995">
    <property type="entry name" value="HTH_MARR_2"/>
    <property type="match status" value="1"/>
</dbReference>
<dbReference type="InterPro" id="IPR036390">
    <property type="entry name" value="WH_DNA-bd_sf"/>
</dbReference>
<dbReference type="InterPro" id="IPR055166">
    <property type="entry name" value="Transc_reg_Sar_Rot_HTH"/>
</dbReference>
<evidence type="ECO:0000256" key="3">
    <source>
        <dbReference type="ARBA" id="ARBA00023125"/>
    </source>
</evidence>
<evidence type="ECO:0000256" key="7">
    <source>
        <dbReference type="ARBA" id="ARBA00047207"/>
    </source>
</evidence>
<keyword evidence="4" id="KW-0804">Transcription</keyword>